<dbReference type="Pfam" id="PF00474">
    <property type="entry name" value="SSF"/>
    <property type="match status" value="1"/>
</dbReference>
<feature type="transmembrane region" description="Helical" evidence="8">
    <location>
        <begin position="239"/>
        <end position="258"/>
    </location>
</feature>
<keyword evidence="6 8" id="KW-0472">Membrane</keyword>
<evidence type="ECO:0000313" key="9">
    <source>
        <dbReference type="EMBL" id="SAI40060.1"/>
    </source>
</evidence>
<comment type="subcellular location">
    <subcellularLocation>
        <location evidence="1">Membrane</location>
        <topology evidence="1">Multi-pass membrane protein</topology>
    </subcellularLocation>
</comment>
<evidence type="ECO:0000256" key="6">
    <source>
        <dbReference type="ARBA" id="ARBA00023136"/>
    </source>
</evidence>
<dbReference type="InterPro" id="IPR038377">
    <property type="entry name" value="Na/Glc_symporter_sf"/>
</dbReference>
<feature type="transmembrane region" description="Helical" evidence="8">
    <location>
        <begin position="464"/>
        <end position="484"/>
    </location>
</feature>
<dbReference type="EMBL" id="FKBS01000017">
    <property type="protein sequence ID" value="SAI40060.1"/>
    <property type="molecule type" value="Genomic_DNA"/>
</dbReference>
<feature type="transmembrane region" description="Helical" evidence="8">
    <location>
        <begin position="426"/>
        <end position="444"/>
    </location>
</feature>
<feature type="transmembrane region" description="Helical" evidence="8">
    <location>
        <begin position="372"/>
        <end position="393"/>
    </location>
</feature>
<dbReference type="RefSeq" id="WP_066416051.1">
    <property type="nucleotide sequence ID" value="NZ_FKBS01000017.1"/>
</dbReference>
<feature type="transmembrane region" description="Helical" evidence="8">
    <location>
        <begin position="195"/>
        <end position="219"/>
    </location>
</feature>
<keyword evidence="5 8" id="KW-1133">Transmembrane helix</keyword>
<evidence type="ECO:0000256" key="1">
    <source>
        <dbReference type="ARBA" id="ARBA00004141"/>
    </source>
</evidence>
<evidence type="ECO:0000256" key="3">
    <source>
        <dbReference type="ARBA" id="ARBA00022448"/>
    </source>
</evidence>
<reference evidence="9 10" key="1">
    <citation type="submission" date="2016-03" db="EMBL/GenBank/DDBJ databases">
        <authorList>
            <consortium name="Pathogen Informatics"/>
        </authorList>
    </citation>
    <scope>NUCLEOTIDE SEQUENCE [LARGE SCALE GENOMIC DNA]</scope>
    <source>
        <strain evidence="9 10">NCTC13364</strain>
    </source>
</reference>
<evidence type="ECO:0000256" key="7">
    <source>
        <dbReference type="RuleBase" id="RU362091"/>
    </source>
</evidence>
<sequence length="496" mass="52449">MESSHLNWAALSVFIFFFLLVTVMGFAASRWQRGGSHANLDEWGLGGRRFGTWITWFLVGGDFYTAYTVIAVPALVYAVGAYGFFALPYTILVYPIVFAIMPKLWNVAHKQGHVTAGDVVYGRYGSRPLELAVAVTGVLATMPYIALQLVGMEVVIKALGLTGELPLAAAFIILALYTYSAGLRAPALIAFVKDLMIYIVVLVAVVLVPLKLGGYAAVFDAAGKAYTAKGSGGLTLAPAQFLPYATLALGSALAAFMYPHTLTGIFAAKSADTIRKNAIFLPAYTLLLGLIALLGYMAYAAGIKPGTNNDVVPMLFNTLFPSWFAGFAFSAIAIGALVPAAVMSIGAANLFTRNFWKAYVNPNVTPEGEGKVAKLVSLVVKVGALVFILFIPTQYALDLQLLGGVWILQTFPAVVFGLFSRWFGGTALLIGWAVGLGGGTALVFADGVKPVHSMVIGGTTYTMYTGLLALAVNIVVAVVAQLLLGSRSRAVAQPGV</sequence>
<evidence type="ECO:0000256" key="5">
    <source>
        <dbReference type="ARBA" id="ARBA00022989"/>
    </source>
</evidence>
<feature type="transmembrane region" description="Helical" evidence="8">
    <location>
        <begin position="76"/>
        <end position="101"/>
    </location>
</feature>
<dbReference type="AlphaFoldDB" id="A0A157Q3A6"/>
<organism evidence="9 10">
    <name type="scientific">Bordetella ansorpii</name>
    <dbReference type="NCBI Taxonomy" id="288768"/>
    <lineage>
        <taxon>Bacteria</taxon>
        <taxon>Pseudomonadati</taxon>
        <taxon>Pseudomonadota</taxon>
        <taxon>Betaproteobacteria</taxon>
        <taxon>Burkholderiales</taxon>
        <taxon>Alcaligenaceae</taxon>
        <taxon>Bordetella</taxon>
    </lineage>
</organism>
<dbReference type="Proteomes" id="UP000077037">
    <property type="component" value="Unassembled WGS sequence"/>
</dbReference>
<dbReference type="GO" id="GO:0005886">
    <property type="term" value="C:plasma membrane"/>
    <property type="evidence" value="ECO:0007669"/>
    <property type="project" value="TreeGrafter"/>
</dbReference>
<accession>A0A157Q3A6</accession>
<keyword evidence="3" id="KW-0813">Transport</keyword>
<feature type="transmembrane region" description="Helical" evidence="8">
    <location>
        <begin position="165"/>
        <end position="183"/>
    </location>
</feature>
<gene>
    <name evidence="9" type="primary">actP_3</name>
    <name evidence="9" type="ORF">SAMEA1982600_03153</name>
</gene>
<feature type="transmembrane region" description="Helical" evidence="8">
    <location>
        <begin position="6"/>
        <end position="29"/>
    </location>
</feature>
<evidence type="ECO:0000256" key="4">
    <source>
        <dbReference type="ARBA" id="ARBA00022692"/>
    </source>
</evidence>
<evidence type="ECO:0000256" key="2">
    <source>
        <dbReference type="ARBA" id="ARBA00006434"/>
    </source>
</evidence>
<dbReference type="InterPro" id="IPR050277">
    <property type="entry name" value="Sodium:Solute_Symporter"/>
</dbReference>
<name>A0A157Q3A6_9BORD</name>
<dbReference type="OrthoDB" id="9810181at2"/>
<dbReference type="Gene3D" id="1.20.1730.10">
    <property type="entry name" value="Sodium/glucose cotransporter"/>
    <property type="match status" value="1"/>
</dbReference>
<feature type="transmembrane region" description="Helical" evidence="8">
    <location>
        <begin position="131"/>
        <end position="150"/>
    </location>
</feature>
<feature type="transmembrane region" description="Helical" evidence="8">
    <location>
        <begin position="399"/>
        <end position="419"/>
    </location>
</feature>
<dbReference type="PROSITE" id="PS50283">
    <property type="entry name" value="NA_SOLUT_SYMP_3"/>
    <property type="match status" value="1"/>
</dbReference>
<dbReference type="PANTHER" id="PTHR48086">
    <property type="entry name" value="SODIUM/PROLINE SYMPORTER-RELATED"/>
    <property type="match status" value="1"/>
</dbReference>
<dbReference type="InterPro" id="IPR001734">
    <property type="entry name" value="Na/solute_symporter"/>
</dbReference>
<feature type="transmembrane region" description="Helical" evidence="8">
    <location>
        <begin position="279"/>
        <end position="303"/>
    </location>
</feature>
<evidence type="ECO:0000256" key="8">
    <source>
        <dbReference type="SAM" id="Phobius"/>
    </source>
</evidence>
<keyword evidence="4 8" id="KW-0812">Transmembrane</keyword>
<proteinExistence type="inferred from homology"/>
<dbReference type="GO" id="GO:0022857">
    <property type="term" value="F:transmembrane transporter activity"/>
    <property type="evidence" value="ECO:0007669"/>
    <property type="project" value="InterPro"/>
</dbReference>
<protein>
    <submittedName>
        <fullName evidence="9">Permease</fullName>
    </submittedName>
</protein>
<feature type="transmembrane region" description="Helical" evidence="8">
    <location>
        <begin position="50"/>
        <end position="70"/>
    </location>
</feature>
<feature type="transmembrane region" description="Helical" evidence="8">
    <location>
        <begin position="323"/>
        <end position="351"/>
    </location>
</feature>
<dbReference type="PANTHER" id="PTHR48086:SF8">
    <property type="entry name" value="MONOCARBOXYLIC ACID PERMEASE"/>
    <property type="match status" value="1"/>
</dbReference>
<dbReference type="NCBIfam" id="NF046076">
    <property type="entry name" value="monocarbox_MctP"/>
    <property type="match status" value="1"/>
</dbReference>
<comment type="similarity">
    <text evidence="2 7">Belongs to the sodium:solute symporter (SSF) (TC 2.A.21) family.</text>
</comment>
<evidence type="ECO:0000313" key="10">
    <source>
        <dbReference type="Proteomes" id="UP000077037"/>
    </source>
</evidence>
<dbReference type="CDD" id="cd10322">
    <property type="entry name" value="SLC5sbd"/>
    <property type="match status" value="1"/>
</dbReference>